<gene>
    <name evidence="3" type="ORF">HanXRQr2_Chr05g0214481</name>
</gene>
<keyword evidence="1" id="KW-0175">Coiled coil</keyword>
<feature type="region of interest" description="Disordered" evidence="2">
    <location>
        <begin position="120"/>
        <end position="245"/>
    </location>
</feature>
<accession>A0A9K3IZ79</accession>
<feature type="region of interest" description="Disordered" evidence="2">
    <location>
        <begin position="415"/>
        <end position="436"/>
    </location>
</feature>
<reference evidence="3" key="1">
    <citation type="journal article" date="2017" name="Nature">
        <title>The sunflower genome provides insights into oil metabolism, flowering and Asterid evolution.</title>
        <authorList>
            <person name="Badouin H."/>
            <person name="Gouzy J."/>
            <person name="Grassa C.J."/>
            <person name="Murat F."/>
            <person name="Staton S.E."/>
            <person name="Cottret L."/>
            <person name="Lelandais-Briere C."/>
            <person name="Owens G.L."/>
            <person name="Carrere S."/>
            <person name="Mayjonade B."/>
            <person name="Legrand L."/>
            <person name="Gill N."/>
            <person name="Kane N.C."/>
            <person name="Bowers J.E."/>
            <person name="Hubner S."/>
            <person name="Bellec A."/>
            <person name="Berard A."/>
            <person name="Berges H."/>
            <person name="Blanchet N."/>
            <person name="Boniface M.C."/>
            <person name="Brunel D."/>
            <person name="Catrice O."/>
            <person name="Chaidir N."/>
            <person name="Claudel C."/>
            <person name="Donnadieu C."/>
            <person name="Faraut T."/>
            <person name="Fievet G."/>
            <person name="Helmstetter N."/>
            <person name="King M."/>
            <person name="Knapp S.J."/>
            <person name="Lai Z."/>
            <person name="Le Paslier M.C."/>
            <person name="Lippi Y."/>
            <person name="Lorenzon L."/>
            <person name="Mandel J.R."/>
            <person name="Marage G."/>
            <person name="Marchand G."/>
            <person name="Marquand E."/>
            <person name="Bret-Mestries E."/>
            <person name="Morien E."/>
            <person name="Nambeesan S."/>
            <person name="Nguyen T."/>
            <person name="Pegot-Espagnet P."/>
            <person name="Pouilly N."/>
            <person name="Raftis F."/>
            <person name="Sallet E."/>
            <person name="Schiex T."/>
            <person name="Thomas J."/>
            <person name="Vandecasteele C."/>
            <person name="Vares D."/>
            <person name="Vear F."/>
            <person name="Vautrin S."/>
            <person name="Crespi M."/>
            <person name="Mangin B."/>
            <person name="Burke J.M."/>
            <person name="Salse J."/>
            <person name="Munos S."/>
            <person name="Vincourt P."/>
            <person name="Rieseberg L.H."/>
            <person name="Langlade N.B."/>
        </authorList>
    </citation>
    <scope>NUCLEOTIDE SEQUENCE</scope>
    <source>
        <tissue evidence="3">Leaves</tissue>
    </source>
</reference>
<feature type="compositionally biased region" description="Basic residues" evidence="2">
    <location>
        <begin position="80"/>
        <end position="90"/>
    </location>
</feature>
<dbReference type="Gramene" id="mRNA:HanXRQr2_Chr05g0214481">
    <property type="protein sequence ID" value="mRNA:HanXRQr2_Chr05g0214481"/>
    <property type="gene ID" value="HanXRQr2_Chr05g0214481"/>
</dbReference>
<proteinExistence type="predicted"/>
<evidence type="ECO:0000313" key="3">
    <source>
        <dbReference type="EMBL" id="KAF5805869.1"/>
    </source>
</evidence>
<feature type="coiled-coil region" evidence="1">
    <location>
        <begin position="334"/>
        <end position="361"/>
    </location>
</feature>
<keyword evidence="4" id="KW-1185">Reference proteome</keyword>
<dbReference type="Proteomes" id="UP000215914">
    <property type="component" value="Unassembled WGS sequence"/>
</dbReference>
<organism evidence="3 4">
    <name type="scientific">Helianthus annuus</name>
    <name type="common">Common sunflower</name>
    <dbReference type="NCBI Taxonomy" id="4232"/>
    <lineage>
        <taxon>Eukaryota</taxon>
        <taxon>Viridiplantae</taxon>
        <taxon>Streptophyta</taxon>
        <taxon>Embryophyta</taxon>
        <taxon>Tracheophyta</taxon>
        <taxon>Spermatophyta</taxon>
        <taxon>Magnoliopsida</taxon>
        <taxon>eudicotyledons</taxon>
        <taxon>Gunneridae</taxon>
        <taxon>Pentapetalae</taxon>
        <taxon>asterids</taxon>
        <taxon>campanulids</taxon>
        <taxon>Asterales</taxon>
        <taxon>Asteraceae</taxon>
        <taxon>Asteroideae</taxon>
        <taxon>Heliantheae alliance</taxon>
        <taxon>Heliantheae</taxon>
        <taxon>Helianthus</taxon>
    </lineage>
</organism>
<reference evidence="3" key="2">
    <citation type="submission" date="2020-06" db="EMBL/GenBank/DDBJ databases">
        <title>Helianthus annuus Genome sequencing and assembly Release 2.</title>
        <authorList>
            <person name="Gouzy J."/>
            <person name="Langlade N."/>
            <person name="Munos S."/>
        </authorList>
    </citation>
    <scope>NUCLEOTIDE SEQUENCE</scope>
    <source>
        <tissue evidence="3">Leaves</tissue>
    </source>
</reference>
<name>A0A9K3IZ79_HELAN</name>
<protein>
    <submittedName>
        <fullName evidence="3">Uncharacterized protein</fullName>
    </submittedName>
</protein>
<evidence type="ECO:0000256" key="1">
    <source>
        <dbReference type="SAM" id="Coils"/>
    </source>
</evidence>
<evidence type="ECO:0000256" key="2">
    <source>
        <dbReference type="SAM" id="MobiDB-lite"/>
    </source>
</evidence>
<feature type="compositionally biased region" description="Basic and acidic residues" evidence="2">
    <location>
        <begin position="37"/>
        <end position="72"/>
    </location>
</feature>
<feature type="compositionally biased region" description="Basic and acidic residues" evidence="2">
    <location>
        <begin position="145"/>
        <end position="185"/>
    </location>
</feature>
<dbReference type="AlphaFoldDB" id="A0A9K3IZ79"/>
<feature type="compositionally biased region" description="Low complexity" evidence="2">
    <location>
        <begin position="222"/>
        <end position="231"/>
    </location>
</feature>
<feature type="region of interest" description="Disordered" evidence="2">
    <location>
        <begin position="37"/>
        <end position="101"/>
    </location>
</feature>
<evidence type="ECO:0000313" key="4">
    <source>
        <dbReference type="Proteomes" id="UP000215914"/>
    </source>
</evidence>
<comment type="caution">
    <text evidence="3">The sequence shown here is derived from an EMBL/GenBank/DDBJ whole genome shotgun (WGS) entry which is preliminary data.</text>
</comment>
<dbReference type="EMBL" id="MNCJ02000320">
    <property type="protein sequence ID" value="KAF5805869.1"/>
    <property type="molecule type" value="Genomic_DNA"/>
</dbReference>
<sequence>MDLIQQGVNLMKMTLDDFVKQSEDAKTVKAAKEAAKEAKTSAKNVEAESLKEKEVEGVVHTDSSETKPEYDTSKLGVGKIKLKLKPQKKNKGSDEEDATYIPTPEEKKKVIRKRKAISTGVISRSIRARKGPATMPEIQSVKAPEVVKHVETTSIPEVEKDQSVEKPEEESKKAPESPIFERVEKNDEDEVEFMGERQSIPPPPPVNPTIHIPNDPKEPSSAKKATTSSSSQGFPTFPDNLGPGPVSLDDIGDLFNEGKINVLTKKLEKVKAENAELKKAVNDHADRINQLTDDYEDQAKVIDRITVEFDEVNEKYELMSETNKTLHQMIGELHESSLNENKVLRQEIEALRADKAMKDEQLNMLYTMIEHKLGFNVQSVYDDLEIQRVEKRRVAREKELAEEATQKKKSVVIDNEEILGSSSQQDQPEAEGTIDSNPLAMIAVGDVIDVTPEEIKLDRRKTIEKRHKEEEEKLKDEELEQLFDDIDNYDPNNDKDDVYDDDDDQGATGLLIVKPTSQYTINDFLNNQLNEQQDDQQHEASSSGKQHAGDQLEELGMEDGNLKFDIEDDILPSPEREYTFNFANKADNFKNVIIEEGSDISDEDTPFHYSGVDDTFPTFAEILKSHNEDEVRRKVVERISTEGIPEVVPQNELLEGRKNWFKVMPKERKYKRPLQYFTDHLDKSLGDILSRGYLEDLQVYAIRREHRVQYFEFLSDIKTLPWWDVEELVQTKNIKQFYYGLDVKMHDQKFWNYIKLQAKNKFPDWKPHFPKQVIKIDPVTGEKDITLKIKPPRCLKNMPLRAMEQDFHEDFQGWFYNQSTTEAVISLYDKKTGETRHINVLDPM</sequence>
<feature type="coiled-coil region" evidence="1">
    <location>
        <begin position="260"/>
        <end position="294"/>
    </location>
</feature>
<feature type="region of interest" description="Disordered" evidence="2">
    <location>
        <begin position="485"/>
        <end position="508"/>
    </location>
</feature>